<keyword evidence="3" id="KW-1185">Reference proteome</keyword>
<comment type="caution">
    <text evidence="2">The sequence shown here is derived from an EMBL/GenBank/DDBJ whole genome shotgun (WGS) entry which is preliminary data.</text>
</comment>
<dbReference type="EMBL" id="JALGRD010000001">
    <property type="protein sequence ID" value="MCJ0972151.1"/>
    <property type="molecule type" value="Genomic_DNA"/>
</dbReference>
<organism evidence="2 3">
    <name type="scientific">Stutzerimonas marianensis</name>
    <dbReference type="NCBI Taxonomy" id="2929513"/>
    <lineage>
        <taxon>Bacteria</taxon>
        <taxon>Pseudomonadati</taxon>
        <taxon>Pseudomonadota</taxon>
        <taxon>Gammaproteobacteria</taxon>
        <taxon>Pseudomonadales</taxon>
        <taxon>Pseudomonadaceae</taxon>
        <taxon>Stutzerimonas</taxon>
    </lineage>
</organism>
<protein>
    <submittedName>
        <fullName evidence="2">DUF4065 domain-containing protein</fullName>
    </submittedName>
</protein>
<dbReference type="AlphaFoldDB" id="A0A9X1VZN0"/>
<evidence type="ECO:0000313" key="3">
    <source>
        <dbReference type="Proteomes" id="UP001139682"/>
    </source>
</evidence>
<dbReference type="Proteomes" id="UP001139682">
    <property type="component" value="Unassembled WGS sequence"/>
</dbReference>
<dbReference type="InterPro" id="IPR025272">
    <property type="entry name" value="SocA_Panacea"/>
</dbReference>
<dbReference type="RefSeq" id="WP_243604337.1">
    <property type="nucleotide sequence ID" value="NZ_JALGRD010000001.1"/>
</dbReference>
<accession>A0A9X1VZN0</accession>
<sequence length="165" mass="18566">MAYSALAVANAFIRRAQENKLPGLTPMKLQKLLFYVQSWYYKYRNQPLFDDVFTRWTYGPVIPSIYHEFKGYGASEIKAPGSTIVPRPTRENPFAYEVVVPEINWNDEEAVSFIDEAIRVYGPISGWQLSQMTHQPGTAWAISGPPDGGPISLQTMAENIHPGNA</sequence>
<reference evidence="2" key="1">
    <citation type="submission" date="2022-03" db="EMBL/GenBank/DDBJ databases">
        <title>Pseudomonas marianensis sp. nov., a marine bacterium isolated from deep-sea sediments of the Mariana Trench.</title>
        <authorList>
            <person name="Wei Y."/>
        </authorList>
    </citation>
    <scope>NUCLEOTIDE SEQUENCE</scope>
    <source>
        <strain evidence="2">PS1</strain>
    </source>
</reference>
<gene>
    <name evidence="2" type="ORF">MST27_02045</name>
</gene>
<proteinExistence type="predicted"/>
<evidence type="ECO:0000259" key="1">
    <source>
        <dbReference type="Pfam" id="PF13274"/>
    </source>
</evidence>
<name>A0A9X1VZN0_9GAMM</name>
<dbReference type="Pfam" id="PF13274">
    <property type="entry name" value="SocA_Panacea"/>
    <property type="match status" value="1"/>
</dbReference>
<evidence type="ECO:0000313" key="2">
    <source>
        <dbReference type="EMBL" id="MCJ0972151.1"/>
    </source>
</evidence>
<feature type="domain" description="Antitoxin SocA-like Panacea" evidence="1">
    <location>
        <begin position="29"/>
        <end position="140"/>
    </location>
</feature>